<dbReference type="Pfam" id="PF00026">
    <property type="entry name" value="Asp"/>
    <property type="match status" value="1"/>
</dbReference>
<organism evidence="7 8">
    <name type="scientific">Malassezia vespertilionis</name>
    <dbReference type="NCBI Taxonomy" id="2020962"/>
    <lineage>
        <taxon>Eukaryota</taxon>
        <taxon>Fungi</taxon>
        <taxon>Dikarya</taxon>
        <taxon>Basidiomycota</taxon>
        <taxon>Ustilaginomycotina</taxon>
        <taxon>Malasseziomycetes</taxon>
        <taxon>Malasseziales</taxon>
        <taxon>Malasseziaceae</taxon>
        <taxon>Malassezia</taxon>
    </lineage>
</organism>
<keyword evidence="8" id="KW-1185">Reference proteome</keyword>
<evidence type="ECO:0000256" key="2">
    <source>
        <dbReference type="ARBA" id="ARBA00022750"/>
    </source>
</evidence>
<dbReference type="InterPro" id="IPR001969">
    <property type="entry name" value="Aspartic_peptidase_AS"/>
</dbReference>
<feature type="active site" evidence="3">
    <location>
        <position position="423"/>
    </location>
</feature>
<keyword evidence="4" id="KW-0378">Hydrolase</keyword>
<comment type="similarity">
    <text evidence="1 4">Belongs to the peptidase A1 family.</text>
</comment>
<dbReference type="PROSITE" id="PS00141">
    <property type="entry name" value="ASP_PROTEASE"/>
    <property type="match status" value="2"/>
</dbReference>
<dbReference type="PANTHER" id="PTHR47966">
    <property type="entry name" value="BETA-SITE APP-CLEAVING ENZYME, ISOFORM A-RELATED"/>
    <property type="match status" value="1"/>
</dbReference>
<dbReference type="Gene3D" id="2.40.70.10">
    <property type="entry name" value="Acid Proteases"/>
    <property type="match status" value="2"/>
</dbReference>
<dbReference type="InterPro" id="IPR021109">
    <property type="entry name" value="Peptidase_aspartic_dom_sf"/>
</dbReference>
<proteinExistence type="inferred from homology"/>
<evidence type="ECO:0000256" key="1">
    <source>
        <dbReference type="ARBA" id="ARBA00007447"/>
    </source>
</evidence>
<dbReference type="AlphaFoldDB" id="A0A2N1J8X4"/>
<evidence type="ECO:0000256" key="4">
    <source>
        <dbReference type="RuleBase" id="RU000454"/>
    </source>
</evidence>
<dbReference type="STRING" id="2020962.A0A2N1J8X4"/>
<dbReference type="PROSITE" id="PS51767">
    <property type="entry name" value="PEPTIDASE_A1"/>
    <property type="match status" value="1"/>
</dbReference>
<sequence>MLSLRAKFVFRLVALLIAVPALVEQLIHLEGGSLVSAAPLSSDSPSNLTVSDAGSHSFDTFLSPSTGLELPLVARGPDESIESGGNAFMHLQQHINKARRRLAHITGTEVPTDEELHSALQKRRLWIEDNWVPLQRRDAQFQEEAEHHEASLGAYLAAKSGKMINFVRRKGNQSSKLEARSSSGYSKAAFNAAKEHSVTDAPSVSADHSVGLSIEANDVGYFMNVNVGSNNKQFKMLIDSGSSDTWITGDDCSNCGGGNRNKLGKSTSSSLHTKSKQYKISYGTGTVTISEASDSMSIAGMKLSHFNFGVASKESGDFGGSNVPFDGLLGLGGKSLSTTGDDTPIQALYNQKQVDQPVVGYRLGRVADGDNKGQITFGAVDSSQVSGSLNEYSNQGNGYWKIELGGVKVGNKDIGASGSATLDTGTSLIVAPPDQADAIHNAIKGAKSDGQGGYTLPCTTNVKLSFTFGGNSYTMNSKDLLFSVNGNNMKGTCVSAVSAGNSGKGDWLLGAPFLKNVYFATNTQTNKVALGNLS</sequence>
<dbReference type="EMBL" id="KZ454992">
    <property type="protein sequence ID" value="PKI83010.1"/>
    <property type="molecule type" value="Genomic_DNA"/>
</dbReference>
<dbReference type="GO" id="GO:0006508">
    <property type="term" value="P:proteolysis"/>
    <property type="evidence" value="ECO:0007669"/>
    <property type="project" value="UniProtKB-KW"/>
</dbReference>
<feature type="active site" evidence="3">
    <location>
        <position position="239"/>
    </location>
</feature>
<feature type="chain" id="PRO_5014774408" description="Peptidase A1 domain-containing protein" evidence="5">
    <location>
        <begin position="26"/>
        <end position="534"/>
    </location>
</feature>
<dbReference type="OrthoDB" id="2747330at2759"/>
<gene>
    <name evidence="7" type="ORF">MVES_002776</name>
</gene>
<accession>A0A2N1J8X4</accession>
<dbReference type="InterPro" id="IPR001461">
    <property type="entry name" value="Aspartic_peptidase_A1"/>
</dbReference>
<reference evidence="7 8" key="1">
    <citation type="submission" date="2017-10" db="EMBL/GenBank/DDBJ databases">
        <title>A novel species of cold-tolerant Malassezia isolated from bats.</title>
        <authorList>
            <person name="Lorch J.M."/>
            <person name="Palmer J.M."/>
            <person name="Vanderwolf K.J."/>
            <person name="Schmidt K.Z."/>
            <person name="Verant M.L."/>
            <person name="Weller T.J."/>
            <person name="Blehert D.S."/>
        </authorList>
    </citation>
    <scope>NUCLEOTIDE SEQUENCE [LARGE SCALE GENOMIC DNA]</scope>
    <source>
        <strain evidence="7 8">NWHC:44797-103</strain>
    </source>
</reference>
<dbReference type="InterPro" id="IPR034164">
    <property type="entry name" value="Pepsin-like_dom"/>
</dbReference>
<dbReference type="InterPro" id="IPR033121">
    <property type="entry name" value="PEPTIDASE_A1"/>
</dbReference>
<dbReference type="Proteomes" id="UP000232875">
    <property type="component" value="Unassembled WGS sequence"/>
</dbReference>
<evidence type="ECO:0000256" key="3">
    <source>
        <dbReference type="PIRSR" id="PIRSR601461-1"/>
    </source>
</evidence>
<keyword evidence="2 4" id="KW-0064">Aspartyl protease</keyword>
<feature type="domain" description="Peptidase A1" evidence="6">
    <location>
        <begin position="221"/>
        <end position="531"/>
    </location>
</feature>
<protein>
    <recommendedName>
        <fullName evidence="6">Peptidase A1 domain-containing protein</fullName>
    </recommendedName>
</protein>
<dbReference type="PRINTS" id="PR00792">
    <property type="entry name" value="PEPSIN"/>
</dbReference>
<evidence type="ECO:0000256" key="5">
    <source>
        <dbReference type="SAM" id="SignalP"/>
    </source>
</evidence>
<dbReference type="GO" id="GO:0004190">
    <property type="term" value="F:aspartic-type endopeptidase activity"/>
    <property type="evidence" value="ECO:0007669"/>
    <property type="project" value="UniProtKB-KW"/>
</dbReference>
<keyword evidence="4" id="KW-0645">Protease</keyword>
<name>A0A2N1J8X4_9BASI</name>
<evidence type="ECO:0000313" key="7">
    <source>
        <dbReference type="EMBL" id="PKI83010.1"/>
    </source>
</evidence>
<keyword evidence="5" id="KW-0732">Signal</keyword>
<evidence type="ECO:0000313" key="8">
    <source>
        <dbReference type="Proteomes" id="UP000232875"/>
    </source>
</evidence>
<dbReference type="CDD" id="cd05471">
    <property type="entry name" value="pepsin_like"/>
    <property type="match status" value="1"/>
</dbReference>
<dbReference type="PANTHER" id="PTHR47966:SF75">
    <property type="entry name" value="ENDOPEPTIDASE (CTSD), PUTATIVE (AFU_ORTHOLOGUE AFUA_4G07040)-RELATED"/>
    <property type="match status" value="1"/>
</dbReference>
<feature type="signal peptide" evidence="5">
    <location>
        <begin position="1"/>
        <end position="25"/>
    </location>
</feature>
<evidence type="ECO:0000259" key="6">
    <source>
        <dbReference type="PROSITE" id="PS51767"/>
    </source>
</evidence>
<dbReference type="SUPFAM" id="SSF50630">
    <property type="entry name" value="Acid proteases"/>
    <property type="match status" value="1"/>
</dbReference>